<comment type="caution">
    <text evidence="3">The sequence shown here is derived from an EMBL/GenBank/DDBJ whole genome shotgun (WGS) entry which is preliminary data.</text>
</comment>
<name>A0A1Z5K1Z3_FISSO</name>
<keyword evidence="4" id="KW-1185">Reference proteome</keyword>
<feature type="chain" id="PRO_5012984083" evidence="2">
    <location>
        <begin position="20"/>
        <end position="374"/>
    </location>
</feature>
<protein>
    <submittedName>
        <fullName evidence="3">Uncharacterized protein</fullName>
    </submittedName>
</protein>
<sequence length="374" mass="41912">MAKATSFLLFLHLLEAASGFSGYPIGSHRRQGRQRHFSSTRNDNNANEIFVVNWEGCIADTVDWRIRDALEVAATTWPEADDCLDRDDQIWLENKLAALAHVLTATNEDFSVVCEYALAARLLLEEQELDGGRSNGKTGKYASKYHPQQKTEMSRGRGSRPLTVGEVSANWRQGGMLRDALQVRYHCDYKDPMPVLQKNVERLRAKQDSMVPRLTDEGIPEILNACPQKLIITVDHASDLNIAATTLKATELKFRIVEDVAEAFESKNEAALLIRRRETLAQIMQHAPEKSTTFVIDSSWTTLQDSIDLFGDNIPRFGSVGKSNVPHKNLSLQLASWARNTHPSQHAAATMNAWTGLVEYTDFIEMLSARVTSN</sequence>
<dbReference type="EMBL" id="BDSP01000143">
    <property type="protein sequence ID" value="GAX20136.1"/>
    <property type="molecule type" value="Genomic_DNA"/>
</dbReference>
<proteinExistence type="predicted"/>
<gene>
    <name evidence="3" type="ORF">FisN_17Lh087</name>
</gene>
<dbReference type="Proteomes" id="UP000198406">
    <property type="component" value="Unassembled WGS sequence"/>
</dbReference>
<dbReference type="InParanoid" id="A0A1Z5K1Z3"/>
<feature type="signal peptide" evidence="2">
    <location>
        <begin position="1"/>
        <end position="19"/>
    </location>
</feature>
<reference evidence="3 4" key="1">
    <citation type="journal article" date="2015" name="Plant Cell">
        <title>Oil accumulation by the oleaginous diatom Fistulifera solaris as revealed by the genome and transcriptome.</title>
        <authorList>
            <person name="Tanaka T."/>
            <person name="Maeda Y."/>
            <person name="Veluchamy A."/>
            <person name="Tanaka M."/>
            <person name="Abida H."/>
            <person name="Marechal E."/>
            <person name="Bowler C."/>
            <person name="Muto M."/>
            <person name="Sunaga Y."/>
            <person name="Tanaka M."/>
            <person name="Yoshino T."/>
            <person name="Taniguchi T."/>
            <person name="Fukuda Y."/>
            <person name="Nemoto M."/>
            <person name="Matsumoto M."/>
            <person name="Wong P.S."/>
            <person name="Aburatani S."/>
            <person name="Fujibuchi W."/>
        </authorList>
    </citation>
    <scope>NUCLEOTIDE SEQUENCE [LARGE SCALE GENOMIC DNA]</scope>
    <source>
        <strain evidence="3 4">JPCC DA0580</strain>
    </source>
</reference>
<feature type="region of interest" description="Disordered" evidence="1">
    <location>
        <begin position="132"/>
        <end position="162"/>
    </location>
</feature>
<organism evidence="3 4">
    <name type="scientific">Fistulifera solaris</name>
    <name type="common">Oleaginous diatom</name>
    <dbReference type="NCBI Taxonomy" id="1519565"/>
    <lineage>
        <taxon>Eukaryota</taxon>
        <taxon>Sar</taxon>
        <taxon>Stramenopiles</taxon>
        <taxon>Ochrophyta</taxon>
        <taxon>Bacillariophyta</taxon>
        <taxon>Bacillariophyceae</taxon>
        <taxon>Bacillariophycidae</taxon>
        <taxon>Naviculales</taxon>
        <taxon>Naviculaceae</taxon>
        <taxon>Fistulifera</taxon>
    </lineage>
</organism>
<evidence type="ECO:0000313" key="3">
    <source>
        <dbReference type="EMBL" id="GAX20136.1"/>
    </source>
</evidence>
<accession>A0A1Z5K1Z3</accession>
<evidence type="ECO:0000256" key="2">
    <source>
        <dbReference type="SAM" id="SignalP"/>
    </source>
</evidence>
<keyword evidence="2" id="KW-0732">Signal</keyword>
<dbReference type="OrthoDB" id="47855at2759"/>
<evidence type="ECO:0000313" key="4">
    <source>
        <dbReference type="Proteomes" id="UP000198406"/>
    </source>
</evidence>
<dbReference type="AlphaFoldDB" id="A0A1Z5K1Z3"/>
<evidence type="ECO:0000256" key="1">
    <source>
        <dbReference type="SAM" id="MobiDB-lite"/>
    </source>
</evidence>